<accession>A0AA39QPS8</accession>
<dbReference type="InterPro" id="IPR016461">
    <property type="entry name" value="COMT-like"/>
</dbReference>
<keyword evidence="2" id="KW-0808">Transferase</keyword>
<protein>
    <recommendedName>
        <fullName evidence="4">O-methyltransferase C-terminal domain-containing protein</fullName>
    </recommendedName>
</protein>
<evidence type="ECO:0000259" key="4">
    <source>
        <dbReference type="Pfam" id="PF00891"/>
    </source>
</evidence>
<proteinExistence type="predicted"/>
<evidence type="ECO:0000256" key="3">
    <source>
        <dbReference type="ARBA" id="ARBA00022691"/>
    </source>
</evidence>
<name>A0AA39QPS8_9LECA</name>
<dbReference type="Pfam" id="PF00891">
    <property type="entry name" value="Methyltransf_2"/>
    <property type="match status" value="1"/>
</dbReference>
<dbReference type="Gene3D" id="3.40.50.150">
    <property type="entry name" value="Vaccinia Virus protein VP39"/>
    <property type="match status" value="1"/>
</dbReference>
<gene>
    <name evidence="5" type="ORF">JMJ35_010587</name>
</gene>
<keyword evidence="6" id="KW-1185">Reference proteome</keyword>
<keyword evidence="1" id="KW-0489">Methyltransferase</keyword>
<evidence type="ECO:0000256" key="1">
    <source>
        <dbReference type="ARBA" id="ARBA00022603"/>
    </source>
</evidence>
<dbReference type="PROSITE" id="PS51683">
    <property type="entry name" value="SAM_OMT_II"/>
    <property type="match status" value="1"/>
</dbReference>
<dbReference type="GO" id="GO:0032259">
    <property type="term" value="P:methylation"/>
    <property type="evidence" value="ECO:0007669"/>
    <property type="project" value="UniProtKB-KW"/>
</dbReference>
<dbReference type="InterPro" id="IPR029063">
    <property type="entry name" value="SAM-dependent_MTases_sf"/>
</dbReference>
<feature type="domain" description="O-methyltransferase C-terminal" evidence="4">
    <location>
        <begin position="21"/>
        <end position="218"/>
    </location>
</feature>
<evidence type="ECO:0000313" key="6">
    <source>
        <dbReference type="Proteomes" id="UP001166286"/>
    </source>
</evidence>
<dbReference type="SUPFAM" id="SSF53335">
    <property type="entry name" value="S-adenosyl-L-methionine-dependent methyltransferases"/>
    <property type="match status" value="1"/>
</dbReference>
<dbReference type="InterPro" id="IPR001077">
    <property type="entry name" value="COMT_C"/>
</dbReference>
<dbReference type="AlphaFoldDB" id="A0AA39QPS8"/>
<dbReference type="EMBL" id="JAFEKC020000026">
    <property type="protein sequence ID" value="KAK0506887.1"/>
    <property type="molecule type" value="Genomic_DNA"/>
</dbReference>
<evidence type="ECO:0000256" key="2">
    <source>
        <dbReference type="ARBA" id="ARBA00022679"/>
    </source>
</evidence>
<sequence>MHQIFREKGYKAPSNDSDGAFQWTFNTTQSYFEHIHSDPERSKDFNTFMSGSRSTRSHWTDWFPVESEIMSDAISGANDILLVDVGGGNGHDLTRFVTKYPSSCGRLILQDLPNLIENLQGLSPGIQAMGHDFFIPQAIKGARVYYTHFVLHNWPDNKCRHILRNLMTAMKPNYSKILLNESVLPDTGCPSSLAAGDINMMSIMGGMKRKEGQWLEILRLVDLHVVKIWKSPNPRNEEAVIEAVLPAFGEVPG</sequence>
<organism evidence="5 6">
    <name type="scientific">Cladonia borealis</name>
    <dbReference type="NCBI Taxonomy" id="184061"/>
    <lineage>
        <taxon>Eukaryota</taxon>
        <taxon>Fungi</taxon>
        <taxon>Dikarya</taxon>
        <taxon>Ascomycota</taxon>
        <taxon>Pezizomycotina</taxon>
        <taxon>Lecanoromycetes</taxon>
        <taxon>OSLEUM clade</taxon>
        <taxon>Lecanoromycetidae</taxon>
        <taxon>Lecanorales</taxon>
        <taxon>Lecanorineae</taxon>
        <taxon>Cladoniaceae</taxon>
        <taxon>Cladonia</taxon>
    </lineage>
</organism>
<dbReference type="GO" id="GO:0008171">
    <property type="term" value="F:O-methyltransferase activity"/>
    <property type="evidence" value="ECO:0007669"/>
    <property type="project" value="InterPro"/>
</dbReference>
<reference evidence="5" key="1">
    <citation type="submission" date="2023-03" db="EMBL/GenBank/DDBJ databases">
        <title>Complete genome of Cladonia borealis.</title>
        <authorList>
            <person name="Park H."/>
        </authorList>
    </citation>
    <scope>NUCLEOTIDE SEQUENCE</scope>
    <source>
        <strain evidence="5">ANT050790</strain>
    </source>
</reference>
<dbReference type="Proteomes" id="UP001166286">
    <property type="component" value="Unassembled WGS sequence"/>
</dbReference>
<evidence type="ECO:0000313" key="5">
    <source>
        <dbReference type="EMBL" id="KAK0506887.1"/>
    </source>
</evidence>
<dbReference type="PANTHER" id="PTHR43712">
    <property type="entry name" value="PUTATIVE (AFU_ORTHOLOGUE AFUA_4G14580)-RELATED"/>
    <property type="match status" value="1"/>
</dbReference>
<comment type="caution">
    <text evidence="5">The sequence shown here is derived from an EMBL/GenBank/DDBJ whole genome shotgun (WGS) entry which is preliminary data.</text>
</comment>
<dbReference type="PANTHER" id="PTHR43712:SF1">
    <property type="entry name" value="HYPOTHETICAL O-METHYLTRANSFERASE (EUROFUNG)-RELATED"/>
    <property type="match status" value="1"/>
</dbReference>
<keyword evidence="3" id="KW-0949">S-adenosyl-L-methionine</keyword>